<name>A0A5D0TS43_9ACTN</name>
<reference evidence="1 2" key="1">
    <citation type="submission" date="2019-08" db="EMBL/GenBank/DDBJ databases">
        <title>Actinomadura sp. nov. CYP1-5 isolated from mountain soil.</title>
        <authorList>
            <person name="Songsumanus A."/>
            <person name="Kuncharoen N."/>
            <person name="Kudo T."/>
            <person name="Yuki M."/>
            <person name="Igarashi Y."/>
            <person name="Tanasupawat S."/>
        </authorList>
    </citation>
    <scope>NUCLEOTIDE SEQUENCE [LARGE SCALE GENOMIC DNA]</scope>
    <source>
        <strain evidence="1 2">GKU157</strain>
    </source>
</reference>
<dbReference type="Proteomes" id="UP000322634">
    <property type="component" value="Unassembled WGS sequence"/>
</dbReference>
<dbReference type="EMBL" id="VSFF01000017">
    <property type="protein sequence ID" value="TYC08240.1"/>
    <property type="molecule type" value="Genomic_DNA"/>
</dbReference>
<protein>
    <submittedName>
        <fullName evidence="1">Uncharacterized protein</fullName>
    </submittedName>
</protein>
<dbReference type="RefSeq" id="WP_148355315.1">
    <property type="nucleotide sequence ID" value="NZ_JBHSBF010000015.1"/>
</dbReference>
<dbReference type="OrthoDB" id="2375382at2"/>
<dbReference type="AlphaFoldDB" id="A0A5D0TS43"/>
<accession>A0A5D0TS43</accession>
<evidence type="ECO:0000313" key="1">
    <source>
        <dbReference type="EMBL" id="TYC08240.1"/>
    </source>
</evidence>
<evidence type="ECO:0000313" key="2">
    <source>
        <dbReference type="Proteomes" id="UP000322634"/>
    </source>
</evidence>
<comment type="caution">
    <text evidence="1">The sequence shown here is derived from an EMBL/GenBank/DDBJ whole genome shotgun (WGS) entry which is preliminary data.</text>
</comment>
<sequence length="319" mass="35641">MQEINALVLFHRRVPDKILTGISAGLGEYGIDAQAEDEGNEGGPVYILLTISVAAMPFFNAFMTKAGEDAWATFKKMFFLAAGDGAGRQSQPGIMLEDNQTQIKIKITGDIPESAFLNLVYILEGSGGVHRGIHTLEWSQRWQRWITHTFALGHEIVRRVPPRPSRHGERGNTPTLADVPQNEIAWIRDRAYRARSVISRQRAHILDSRIEGSDPESIAGFLVLSTELVEAVIHDFNRSGRDAVKPEYNGVTPVIVDDDIAEEIIFVAQEKPSVYRSRARQWTIPRLSEILVREGVIEDINHPSLYSFLASNDLHIPLA</sequence>
<proteinExistence type="predicted"/>
<keyword evidence="2" id="KW-1185">Reference proteome</keyword>
<gene>
    <name evidence="1" type="ORF">FXF65_38695</name>
</gene>
<organism evidence="1 2">
    <name type="scientific">Actinomadura syzygii</name>
    <dbReference type="NCBI Taxonomy" id="1427538"/>
    <lineage>
        <taxon>Bacteria</taxon>
        <taxon>Bacillati</taxon>
        <taxon>Actinomycetota</taxon>
        <taxon>Actinomycetes</taxon>
        <taxon>Streptosporangiales</taxon>
        <taxon>Thermomonosporaceae</taxon>
        <taxon>Actinomadura</taxon>
    </lineage>
</organism>